<dbReference type="Gene3D" id="3.30.1360.120">
    <property type="entry name" value="Probable tRNA modification gtpase trme, domain 1"/>
    <property type="match status" value="1"/>
</dbReference>
<dbReference type="PANTHER" id="PTHR43757">
    <property type="entry name" value="AMINOMETHYLTRANSFERASE"/>
    <property type="match status" value="1"/>
</dbReference>
<dbReference type="NCBIfam" id="TIGR00528">
    <property type="entry name" value="gcvT"/>
    <property type="match status" value="1"/>
</dbReference>
<dbReference type="InterPro" id="IPR006222">
    <property type="entry name" value="GCVT_N"/>
</dbReference>
<accession>A0A381QQT7</accession>
<dbReference type="PANTHER" id="PTHR43757:SF2">
    <property type="entry name" value="AMINOMETHYLTRANSFERASE, MITOCHONDRIAL"/>
    <property type="match status" value="1"/>
</dbReference>
<dbReference type="InterPro" id="IPR013977">
    <property type="entry name" value="GcvT_C"/>
</dbReference>
<feature type="domain" description="Aminomethyltransferase C-terminal" evidence="8">
    <location>
        <begin position="289"/>
        <end position="354"/>
    </location>
</feature>
<dbReference type="GO" id="GO:0006546">
    <property type="term" value="P:glycine catabolic process"/>
    <property type="evidence" value="ECO:0007669"/>
    <property type="project" value="InterPro"/>
</dbReference>
<dbReference type="AlphaFoldDB" id="A0A381QQT7"/>
<name>A0A381QQT7_9ZZZZ</name>
<dbReference type="EC" id="2.1.2.10" evidence="2"/>
<dbReference type="GO" id="GO:0005960">
    <property type="term" value="C:glycine cleavage complex"/>
    <property type="evidence" value="ECO:0007669"/>
    <property type="project" value="InterPro"/>
</dbReference>
<proteinExistence type="inferred from homology"/>
<dbReference type="InterPro" id="IPR029043">
    <property type="entry name" value="GcvT/YgfZ_C"/>
</dbReference>
<dbReference type="Pfam" id="PF01571">
    <property type="entry name" value="GCV_T"/>
    <property type="match status" value="1"/>
</dbReference>
<evidence type="ECO:0000313" key="9">
    <source>
        <dbReference type="EMBL" id="SUZ81324.1"/>
    </source>
</evidence>
<dbReference type="InterPro" id="IPR028896">
    <property type="entry name" value="GcvT/YgfZ/DmdA"/>
</dbReference>
<evidence type="ECO:0000259" key="8">
    <source>
        <dbReference type="Pfam" id="PF08669"/>
    </source>
</evidence>
<dbReference type="GO" id="GO:0008483">
    <property type="term" value="F:transaminase activity"/>
    <property type="evidence" value="ECO:0007669"/>
    <property type="project" value="UniProtKB-KW"/>
</dbReference>
<dbReference type="InterPro" id="IPR006223">
    <property type="entry name" value="GcvT"/>
</dbReference>
<dbReference type="InterPro" id="IPR027266">
    <property type="entry name" value="TrmE/GcvT-like"/>
</dbReference>
<dbReference type="GO" id="GO:0004047">
    <property type="term" value="F:aminomethyltransferase activity"/>
    <property type="evidence" value="ECO:0007669"/>
    <property type="project" value="UniProtKB-EC"/>
</dbReference>
<dbReference type="Gene3D" id="2.40.30.110">
    <property type="entry name" value="Aminomethyltransferase beta-barrel domains"/>
    <property type="match status" value="1"/>
</dbReference>
<evidence type="ECO:0000256" key="4">
    <source>
        <dbReference type="ARBA" id="ARBA00022679"/>
    </source>
</evidence>
<evidence type="ECO:0000256" key="6">
    <source>
        <dbReference type="ARBA" id="ARBA00047665"/>
    </source>
</evidence>
<dbReference type="NCBIfam" id="NF001567">
    <property type="entry name" value="PRK00389.1"/>
    <property type="match status" value="1"/>
</dbReference>
<dbReference type="PIRSF" id="PIRSF006487">
    <property type="entry name" value="GcvT"/>
    <property type="match status" value="1"/>
</dbReference>
<dbReference type="SUPFAM" id="SSF101790">
    <property type="entry name" value="Aminomethyltransferase beta-barrel domain"/>
    <property type="match status" value="1"/>
</dbReference>
<dbReference type="Pfam" id="PF08669">
    <property type="entry name" value="GCV_T_C"/>
    <property type="match status" value="1"/>
</dbReference>
<evidence type="ECO:0000256" key="1">
    <source>
        <dbReference type="ARBA" id="ARBA00008609"/>
    </source>
</evidence>
<dbReference type="EMBL" id="UINC01001463">
    <property type="protein sequence ID" value="SUZ81324.1"/>
    <property type="molecule type" value="Genomic_DNA"/>
</dbReference>
<protein>
    <recommendedName>
        <fullName evidence="2">aminomethyltransferase</fullName>
        <ecNumber evidence="2">2.1.2.10</ecNumber>
    </recommendedName>
    <alternativeName>
        <fullName evidence="5">Glycine cleavage system T protein</fullName>
    </alternativeName>
</protein>
<evidence type="ECO:0000259" key="7">
    <source>
        <dbReference type="Pfam" id="PF01571"/>
    </source>
</evidence>
<organism evidence="9">
    <name type="scientific">marine metagenome</name>
    <dbReference type="NCBI Taxonomy" id="408172"/>
    <lineage>
        <taxon>unclassified sequences</taxon>
        <taxon>metagenomes</taxon>
        <taxon>ecological metagenomes</taxon>
    </lineage>
</organism>
<comment type="catalytic activity">
    <reaction evidence="6">
        <text>N(6)-[(R)-S(8)-aminomethyldihydrolipoyl]-L-lysyl-[protein] + (6S)-5,6,7,8-tetrahydrofolate = N(6)-[(R)-dihydrolipoyl]-L-lysyl-[protein] + (6R)-5,10-methylene-5,6,7,8-tetrahydrofolate + NH4(+)</text>
        <dbReference type="Rhea" id="RHEA:16945"/>
        <dbReference type="Rhea" id="RHEA-COMP:10475"/>
        <dbReference type="Rhea" id="RHEA-COMP:10492"/>
        <dbReference type="ChEBI" id="CHEBI:15636"/>
        <dbReference type="ChEBI" id="CHEBI:28938"/>
        <dbReference type="ChEBI" id="CHEBI:57453"/>
        <dbReference type="ChEBI" id="CHEBI:83100"/>
        <dbReference type="ChEBI" id="CHEBI:83143"/>
        <dbReference type="EC" id="2.1.2.10"/>
    </reaction>
</comment>
<sequence>MNTVFLNDFHIKHKAKLSPFAGYSMPIYYLNGIIKEHLHVRELVGVFDVSHMGQILISNSKHNTSSLEQYIPLNLGKLEFNKSKYSFLLNVNGGIIDDIIISKIIINDNEFFFIVYNADRKTVDNKIFEKILNDYIYIHDQSLISIQGPLSYSSLSFLKIKPDMNFMQINSTNFQEQEIIISRSGYTGEDGFEISIPNIILKNFMDKLMKSTNVILCGLGSRDTLRMEAGLSLYGNELTEEITPVEAKLLWAIDRNRLKECNFNGCKTILHQIKNGVKKIKIGIKSVTKSMLRSQMKIFDEKEKEIGFISSGGFSPSLKVSIGLGYVDINHQDNKLFCLIRDKMEKIEIVKLPFISHKYKKG</sequence>
<dbReference type="GO" id="GO:0005739">
    <property type="term" value="C:mitochondrion"/>
    <property type="evidence" value="ECO:0007669"/>
    <property type="project" value="TreeGrafter"/>
</dbReference>
<keyword evidence="3" id="KW-0032">Aminotransferase</keyword>
<feature type="domain" description="GCVT N-terminal" evidence="7">
    <location>
        <begin position="7"/>
        <end position="255"/>
    </location>
</feature>
<dbReference type="Gene3D" id="4.10.1250.10">
    <property type="entry name" value="Aminomethyltransferase fragment"/>
    <property type="match status" value="1"/>
</dbReference>
<dbReference type="SUPFAM" id="SSF103025">
    <property type="entry name" value="Folate-binding domain"/>
    <property type="match status" value="1"/>
</dbReference>
<evidence type="ECO:0000256" key="3">
    <source>
        <dbReference type="ARBA" id="ARBA00022576"/>
    </source>
</evidence>
<keyword evidence="4" id="KW-0808">Transferase</keyword>
<evidence type="ECO:0000256" key="5">
    <source>
        <dbReference type="ARBA" id="ARBA00031395"/>
    </source>
</evidence>
<reference evidence="9" key="1">
    <citation type="submission" date="2018-05" db="EMBL/GenBank/DDBJ databases">
        <authorList>
            <person name="Lanie J.A."/>
            <person name="Ng W.-L."/>
            <person name="Kazmierczak K.M."/>
            <person name="Andrzejewski T.M."/>
            <person name="Davidsen T.M."/>
            <person name="Wayne K.J."/>
            <person name="Tettelin H."/>
            <person name="Glass J.I."/>
            <person name="Rusch D."/>
            <person name="Podicherti R."/>
            <person name="Tsui H.-C.T."/>
            <person name="Winkler M.E."/>
        </authorList>
    </citation>
    <scope>NUCLEOTIDE SEQUENCE</scope>
</reference>
<dbReference type="Gene3D" id="3.30.70.1400">
    <property type="entry name" value="Aminomethyltransferase beta-barrel domains"/>
    <property type="match status" value="1"/>
</dbReference>
<comment type="similarity">
    <text evidence="1">Belongs to the GcvT family.</text>
</comment>
<gene>
    <name evidence="9" type="ORF">METZ01_LOCUS34178</name>
</gene>
<evidence type="ECO:0000256" key="2">
    <source>
        <dbReference type="ARBA" id="ARBA00012616"/>
    </source>
</evidence>